<reference evidence="1" key="1">
    <citation type="submission" date="2018-07" db="EMBL/GenBank/DDBJ databases">
        <authorList>
            <consortium name="Genoscope - CEA"/>
            <person name="William W."/>
        </authorList>
    </citation>
    <scope>NUCLEOTIDE SEQUENCE</scope>
    <source>
        <strain evidence="1">IK1</strain>
    </source>
</reference>
<dbReference type="EMBL" id="UPXZ01000004">
    <property type="protein sequence ID" value="VBB43342.1"/>
    <property type="molecule type" value="Genomic_DNA"/>
</dbReference>
<name>A0A653A6U1_9BACT</name>
<proteinExistence type="predicted"/>
<sequence>MRTHKYFHFKKFNYLIGMFLDFITSEKVTGCITVFTKSY</sequence>
<accession>A0A653A6U1</accession>
<organism evidence="1">
    <name type="scientific">uncultured Paludibacter sp</name>
    <dbReference type="NCBI Taxonomy" id="497635"/>
    <lineage>
        <taxon>Bacteria</taxon>
        <taxon>Pseudomonadati</taxon>
        <taxon>Bacteroidota</taxon>
        <taxon>Bacteroidia</taxon>
        <taxon>Bacteroidales</taxon>
        <taxon>Paludibacteraceae</taxon>
        <taxon>Paludibacter</taxon>
        <taxon>environmental samples</taxon>
    </lineage>
</organism>
<dbReference type="AlphaFoldDB" id="A0A653A6U1"/>
<evidence type="ECO:0000313" key="1">
    <source>
        <dbReference type="EMBL" id="VBB43342.1"/>
    </source>
</evidence>
<protein>
    <submittedName>
        <fullName evidence="1">Uncharacterized protein</fullName>
    </submittedName>
</protein>
<gene>
    <name evidence="1" type="ORF">TRIP_D120034</name>
</gene>